<evidence type="ECO:0000259" key="18">
    <source>
        <dbReference type="Pfam" id="PF12862"/>
    </source>
</evidence>
<evidence type="ECO:0000256" key="10">
    <source>
        <dbReference type="ARBA" id="ARBA00022776"/>
    </source>
</evidence>
<evidence type="ECO:0000256" key="3">
    <source>
        <dbReference type="ARBA" id="ARBA00004906"/>
    </source>
</evidence>
<keyword evidence="14" id="KW-0539">Nucleus</keyword>
<keyword evidence="6" id="KW-0963">Cytoplasm</keyword>
<comment type="function">
    <text evidence="17">Component of the anaphase promoting complex/cyclosome (APC/C), a cell cycle-regulated E3 ubiquitin ligase that controls progression through mitosis and the G1 phase of the cell cycle. The APC/C complex acts by mediating ubiquitination and subsequent degradation of target proteins: it mainly mediates the formation of 'Lys-11'-linked polyubiquitin chains and, to a lower extent, the formation of 'Lys-48'- and 'Lys-63'-linked polyubiquitin chains. The APC/C complex catalyzes assembly of branched 'Lys-11'-/'Lys-48'-linked branched ubiquitin chains on target proteins.</text>
</comment>
<keyword evidence="13" id="KW-0206">Cytoskeleton</keyword>
<reference evidence="20" key="1">
    <citation type="submission" date="2022-03" db="EMBL/GenBank/DDBJ databases">
        <authorList>
            <person name="Sayadi A."/>
        </authorList>
    </citation>
    <scope>NUCLEOTIDE SEQUENCE</scope>
</reference>
<dbReference type="EMBL" id="CAKOFQ010006692">
    <property type="protein sequence ID" value="CAH1961190.1"/>
    <property type="molecule type" value="Genomic_DNA"/>
</dbReference>
<evidence type="ECO:0000256" key="15">
    <source>
        <dbReference type="ARBA" id="ARBA00023306"/>
    </source>
</evidence>
<keyword evidence="7" id="KW-0597">Phosphoprotein</keyword>
<comment type="similarity">
    <text evidence="4">Belongs to the APC5 family.</text>
</comment>
<keyword evidence="15" id="KW-0131">Cell cycle</keyword>
<sequence length="446" mass="51277">MAANKEVRTPKKPQAETITPHKLSVTILIRNYCMYRESDEYKNIEDKALCCKHRRDMCVLILRLLQSPDLSLSKLQDLLTSSKYVIPSEVVESLDKDLHDLYSGGIGFLLDIVESLEKIMAVPDSSLNESKSLMIGSVFAKTSIVGHYIRRFAVYFDKLTFSEMTAVYENFQKYYEQWQKNFIKHGKTQEKDMDVWADNKETWSRRQAELFIATQAALLSNNEGKALPPDELHKRIMNILESNPDLVGAHFLSYLNYLRVDEFCGAMRSLFNCFDAGLDPNVKYFGDGKSKRHRFAALNLAILHYHFGHVEEALAALKESIKISQEANDNVCLQHALSWLYRLTTVNEDKLIVQCILKSTELSLSYTASLGLQTFGQYGCLRTGKSYAIFETLAKSDMINCQHNYKDLISNNYAMKAALWQVYGKTEMSSLWSQLLLYQVFFYVYR</sequence>
<dbReference type="Pfam" id="PF21371">
    <property type="entry name" value="Apc5_N"/>
    <property type="match status" value="1"/>
</dbReference>
<comment type="subcellular location">
    <subcellularLocation>
        <location evidence="2">Cytoplasm</location>
        <location evidence="2">Cytoskeleton</location>
        <location evidence="2">Spindle</location>
    </subcellularLocation>
    <subcellularLocation>
        <location evidence="1">Nucleus</location>
    </subcellularLocation>
</comment>
<dbReference type="GO" id="GO:0070979">
    <property type="term" value="P:protein K11-linked ubiquitination"/>
    <property type="evidence" value="ECO:0007669"/>
    <property type="project" value="TreeGrafter"/>
</dbReference>
<dbReference type="InterPro" id="IPR011990">
    <property type="entry name" value="TPR-like_helical_dom_sf"/>
</dbReference>
<keyword evidence="11" id="KW-0833">Ubl conjugation pathway</keyword>
<keyword evidence="10" id="KW-0498">Mitosis</keyword>
<dbReference type="Proteomes" id="UP001152888">
    <property type="component" value="Unassembled WGS sequence"/>
</dbReference>
<evidence type="ECO:0000256" key="11">
    <source>
        <dbReference type="ARBA" id="ARBA00022786"/>
    </source>
</evidence>
<evidence type="ECO:0000256" key="4">
    <source>
        <dbReference type="ARBA" id="ARBA00007450"/>
    </source>
</evidence>
<evidence type="ECO:0000256" key="1">
    <source>
        <dbReference type="ARBA" id="ARBA00004123"/>
    </source>
</evidence>
<evidence type="ECO:0000256" key="14">
    <source>
        <dbReference type="ARBA" id="ARBA00023242"/>
    </source>
</evidence>
<dbReference type="GO" id="GO:0045842">
    <property type="term" value="P:positive regulation of mitotic metaphase/anaphase transition"/>
    <property type="evidence" value="ECO:0007669"/>
    <property type="project" value="TreeGrafter"/>
</dbReference>
<dbReference type="Pfam" id="PF12862">
    <property type="entry name" value="ANAPC5"/>
    <property type="match status" value="1"/>
</dbReference>
<keyword evidence="8" id="KW-0132">Cell division</keyword>
<dbReference type="GO" id="GO:0031145">
    <property type="term" value="P:anaphase-promoting complex-dependent catabolic process"/>
    <property type="evidence" value="ECO:0007669"/>
    <property type="project" value="TreeGrafter"/>
</dbReference>
<evidence type="ECO:0000256" key="12">
    <source>
        <dbReference type="ARBA" id="ARBA00022803"/>
    </source>
</evidence>
<organism evidence="20 21">
    <name type="scientific">Acanthoscelides obtectus</name>
    <name type="common">Bean weevil</name>
    <name type="synonym">Bruchus obtectus</name>
    <dbReference type="NCBI Taxonomy" id="200917"/>
    <lineage>
        <taxon>Eukaryota</taxon>
        <taxon>Metazoa</taxon>
        <taxon>Ecdysozoa</taxon>
        <taxon>Arthropoda</taxon>
        <taxon>Hexapoda</taxon>
        <taxon>Insecta</taxon>
        <taxon>Pterygota</taxon>
        <taxon>Neoptera</taxon>
        <taxon>Endopterygota</taxon>
        <taxon>Coleoptera</taxon>
        <taxon>Polyphaga</taxon>
        <taxon>Cucujiformia</taxon>
        <taxon>Chrysomeloidea</taxon>
        <taxon>Chrysomelidae</taxon>
        <taxon>Bruchinae</taxon>
        <taxon>Bruchini</taxon>
        <taxon>Acanthoscelides</taxon>
    </lineage>
</organism>
<comment type="pathway">
    <text evidence="3">Protein modification; protein ubiquitination.</text>
</comment>
<feature type="domain" description="Anaphase-promoting complex subunit 5 N-terminal" evidence="19">
    <location>
        <begin position="19"/>
        <end position="179"/>
    </location>
</feature>
<evidence type="ECO:0000256" key="9">
    <source>
        <dbReference type="ARBA" id="ARBA00022737"/>
    </source>
</evidence>
<accession>A0A9P0NXR8</accession>
<comment type="caution">
    <text evidence="20">The sequence shown here is derived from an EMBL/GenBank/DDBJ whole genome shotgun (WGS) entry which is preliminary data.</text>
</comment>
<dbReference type="PANTHER" id="PTHR12830">
    <property type="entry name" value="ANAPHASE-PROMOTING COMPLEX SUBUNIT 5"/>
    <property type="match status" value="1"/>
</dbReference>
<dbReference type="OrthoDB" id="2504561at2759"/>
<dbReference type="AlphaFoldDB" id="A0A9P0NXR8"/>
<dbReference type="InterPro" id="IPR048968">
    <property type="entry name" value="Apc5_N"/>
</dbReference>
<evidence type="ECO:0000256" key="17">
    <source>
        <dbReference type="ARBA" id="ARBA00045696"/>
    </source>
</evidence>
<dbReference type="GO" id="GO:0051301">
    <property type="term" value="P:cell division"/>
    <property type="evidence" value="ECO:0007669"/>
    <property type="project" value="UniProtKB-KW"/>
</dbReference>
<dbReference type="GO" id="GO:0005819">
    <property type="term" value="C:spindle"/>
    <property type="evidence" value="ECO:0007669"/>
    <property type="project" value="UniProtKB-SubCell"/>
</dbReference>
<evidence type="ECO:0000256" key="6">
    <source>
        <dbReference type="ARBA" id="ARBA00022490"/>
    </source>
</evidence>
<evidence type="ECO:0000313" key="21">
    <source>
        <dbReference type="Proteomes" id="UP001152888"/>
    </source>
</evidence>
<keyword evidence="12" id="KW-0802">TPR repeat</keyword>
<keyword evidence="21" id="KW-1185">Reference proteome</keyword>
<gene>
    <name evidence="20" type="ORF">ACAOBT_LOCUS4023</name>
</gene>
<evidence type="ECO:0000256" key="7">
    <source>
        <dbReference type="ARBA" id="ARBA00022553"/>
    </source>
</evidence>
<dbReference type="Gene3D" id="1.25.40.10">
    <property type="entry name" value="Tetratricopeptide repeat domain"/>
    <property type="match status" value="1"/>
</dbReference>
<name>A0A9P0NXR8_ACAOB</name>
<dbReference type="PANTHER" id="PTHR12830:SF9">
    <property type="entry name" value="ANAPHASE-PROMOTING COMPLEX SUBUNIT 5"/>
    <property type="match status" value="1"/>
</dbReference>
<evidence type="ECO:0000256" key="13">
    <source>
        <dbReference type="ARBA" id="ARBA00023212"/>
    </source>
</evidence>
<dbReference type="CDD" id="cd16270">
    <property type="entry name" value="Apc5_N"/>
    <property type="match status" value="1"/>
</dbReference>
<evidence type="ECO:0000256" key="8">
    <source>
        <dbReference type="ARBA" id="ARBA00022618"/>
    </source>
</evidence>
<evidence type="ECO:0000259" key="19">
    <source>
        <dbReference type="Pfam" id="PF21371"/>
    </source>
</evidence>
<evidence type="ECO:0000313" key="20">
    <source>
        <dbReference type="EMBL" id="CAH1961190.1"/>
    </source>
</evidence>
<protein>
    <recommendedName>
        <fullName evidence="5">Anaphase-promoting complex subunit 5</fullName>
    </recommendedName>
    <alternativeName>
        <fullName evidence="16">Cyclosome subunit 5</fullName>
    </alternativeName>
</protein>
<evidence type="ECO:0000256" key="2">
    <source>
        <dbReference type="ARBA" id="ARBA00004186"/>
    </source>
</evidence>
<feature type="domain" description="Anaphase-promoting complex subunit 5" evidence="18">
    <location>
        <begin position="250"/>
        <end position="344"/>
    </location>
</feature>
<proteinExistence type="inferred from homology"/>
<dbReference type="InterPro" id="IPR037679">
    <property type="entry name" value="Apc5"/>
</dbReference>
<keyword evidence="9" id="KW-0677">Repeat</keyword>
<dbReference type="GO" id="GO:0005680">
    <property type="term" value="C:anaphase-promoting complex"/>
    <property type="evidence" value="ECO:0007669"/>
    <property type="project" value="InterPro"/>
</dbReference>
<evidence type="ECO:0000256" key="16">
    <source>
        <dbReference type="ARBA" id="ARBA00031069"/>
    </source>
</evidence>
<evidence type="ECO:0000256" key="5">
    <source>
        <dbReference type="ARBA" id="ARBA00016066"/>
    </source>
</evidence>
<dbReference type="InterPro" id="IPR026000">
    <property type="entry name" value="Apc5_dom"/>
</dbReference>